<dbReference type="InterPro" id="IPR050582">
    <property type="entry name" value="HAD-like_SerB"/>
</dbReference>
<dbReference type="PANTHER" id="PTHR43344">
    <property type="entry name" value="PHOSPHOSERINE PHOSPHATASE"/>
    <property type="match status" value="1"/>
</dbReference>
<dbReference type="InterPro" id="IPR036412">
    <property type="entry name" value="HAD-like_sf"/>
</dbReference>
<comment type="similarity">
    <text evidence="3">Belongs to the HAD-like hydrolase superfamily. SerB family.</text>
</comment>
<reference evidence="15 16" key="1">
    <citation type="submission" date="2020-08" db="EMBL/GenBank/DDBJ databases">
        <title>Genomic Encyclopedia of Type Strains, Phase IV (KMG-IV): sequencing the most valuable type-strain genomes for metagenomic binning, comparative biology and taxonomic classification.</title>
        <authorList>
            <person name="Goeker M."/>
        </authorList>
    </citation>
    <scope>NUCLEOTIDE SEQUENCE [LARGE SCALE GENOMIC DNA]</scope>
    <source>
        <strain evidence="15 16">DSM 19512</strain>
    </source>
</reference>
<comment type="caution">
    <text evidence="15">The sequence shown here is derived from an EMBL/GenBank/DDBJ whole genome shotgun (WGS) entry which is preliminary data.</text>
</comment>
<evidence type="ECO:0000256" key="14">
    <source>
        <dbReference type="PIRSR" id="PIRSR604469-1"/>
    </source>
</evidence>
<gene>
    <name evidence="15" type="ORF">GGR48_003225</name>
</gene>
<evidence type="ECO:0000256" key="9">
    <source>
        <dbReference type="ARBA" id="ARBA00022842"/>
    </source>
</evidence>
<comment type="catalytic activity">
    <reaction evidence="13">
        <text>O-phospho-D-serine + H2O = D-serine + phosphate</text>
        <dbReference type="Rhea" id="RHEA:24873"/>
        <dbReference type="ChEBI" id="CHEBI:15377"/>
        <dbReference type="ChEBI" id="CHEBI:35247"/>
        <dbReference type="ChEBI" id="CHEBI:43474"/>
        <dbReference type="ChEBI" id="CHEBI:58680"/>
        <dbReference type="EC" id="3.1.3.3"/>
    </reaction>
</comment>
<keyword evidence="9" id="KW-0460">Magnesium</keyword>
<evidence type="ECO:0000256" key="6">
    <source>
        <dbReference type="ARBA" id="ARBA00022605"/>
    </source>
</evidence>
<comment type="cofactor">
    <cofactor evidence="1">
        <name>Mg(2+)</name>
        <dbReference type="ChEBI" id="CHEBI:18420"/>
    </cofactor>
</comment>
<evidence type="ECO:0000256" key="8">
    <source>
        <dbReference type="ARBA" id="ARBA00022801"/>
    </source>
</evidence>
<evidence type="ECO:0000256" key="13">
    <source>
        <dbReference type="ARBA" id="ARBA00048523"/>
    </source>
</evidence>
<dbReference type="Gene3D" id="3.40.50.1000">
    <property type="entry name" value="HAD superfamily/HAD-like"/>
    <property type="match status" value="1"/>
</dbReference>
<dbReference type="GO" id="GO:0036424">
    <property type="term" value="F:L-phosphoserine phosphatase activity"/>
    <property type="evidence" value="ECO:0007669"/>
    <property type="project" value="InterPro"/>
</dbReference>
<dbReference type="Proteomes" id="UP000538670">
    <property type="component" value="Unassembled WGS sequence"/>
</dbReference>
<dbReference type="UniPathway" id="UPA00135">
    <property type="reaction ID" value="UER00198"/>
</dbReference>
<keyword evidence="6" id="KW-0028">Amino-acid biosynthesis</keyword>
<evidence type="ECO:0000256" key="7">
    <source>
        <dbReference type="ARBA" id="ARBA00022723"/>
    </source>
</evidence>
<evidence type="ECO:0000256" key="11">
    <source>
        <dbReference type="ARBA" id="ARBA00031693"/>
    </source>
</evidence>
<dbReference type="PANTHER" id="PTHR43344:SF2">
    <property type="entry name" value="PHOSPHOSERINE PHOSPHATASE"/>
    <property type="match status" value="1"/>
</dbReference>
<dbReference type="EC" id="3.1.3.3" evidence="4"/>
<evidence type="ECO:0000256" key="4">
    <source>
        <dbReference type="ARBA" id="ARBA00012640"/>
    </source>
</evidence>
<proteinExistence type="inferred from homology"/>
<dbReference type="SFLD" id="SFLDG01137">
    <property type="entry name" value="C1.6.1:_Phosphoserine_Phosphat"/>
    <property type="match status" value="1"/>
</dbReference>
<dbReference type="NCBIfam" id="TIGR00338">
    <property type="entry name" value="serB"/>
    <property type="match status" value="1"/>
</dbReference>
<name>A0A7W6ADD0_9SPHN</name>
<dbReference type="GO" id="GO:0006564">
    <property type="term" value="P:L-serine biosynthetic process"/>
    <property type="evidence" value="ECO:0007669"/>
    <property type="project" value="UniProtKB-KW"/>
</dbReference>
<feature type="active site" description="Nucleophile" evidence="14">
    <location>
        <position position="96"/>
    </location>
</feature>
<evidence type="ECO:0000256" key="2">
    <source>
        <dbReference type="ARBA" id="ARBA00005135"/>
    </source>
</evidence>
<comment type="catalytic activity">
    <reaction evidence="12">
        <text>O-phospho-L-serine + H2O = L-serine + phosphate</text>
        <dbReference type="Rhea" id="RHEA:21208"/>
        <dbReference type="ChEBI" id="CHEBI:15377"/>
        <dbReference type="ChEBI" id="CHEBI:33384"/>
        <dbReference type="ChEBI" id="CHEBI:43474"/>
        <dbReference type="ChEBI" id="CHEBI:57524"/>
        <dbReference type="EC" id="3.1.3.3"/>
    </reaction>
</comment>
<dbReference type="SFLD" id="SFLDG01136">
    <property type="entry name" value="C1.6:_Phosphoserine_Phosphatas"/>
    <property type="match status" value="1"/>
</dbReference>
<keyword evidence="8 15" id="KW-0378">Hydrolase</keyword>
<evidence type="ECO:0000313" key="16">
    <source>
        <dbReference type="Proteomes" id="UP000538670"/>
    </source>
</evidence>
<dbReference type="SFLD" id="SFLDS00003">
    <property type="entry name" value="Haloacid_Dehalogenase"/>
    <property type="match status" value="1"/>
</dbReference>
<feature type="active site" description="Proton donor" evidence="14">
    <location>
        <position position="98"/>
    </location>
</feature>
<sequence>MSATLGRSEEFAMFIATLIAAKGQLADADLTTAQAKLAAAGCTVSATRWIDTGVAADLDFTGDPLAAREALEGRFDATDVIVQAAAHRRKRLLVADMDSTMITVECIDELADYAGIKEQVAEVTERAMRGELDFAAALDARVALLEGLDEAVIEQCLAERVTLMAGARTLVRTMKARGGHAILVSGGFTRFAEPVAAEIGFDRAIANYLEIAHGKLTGTVRKPIVGSDTKEKTLLAALDDLGIDAAESMAVGDGANDLAMIRRAGLGIAYRAKPIVAGAAAARVDHNDLTALLYAQGIARAEWVQA</sequence>
<evidence type="ECO:0000256" key="1">
    <source>
        <dbReference type="ARBA" id="ARBA00001946"/>
    </source>
</evidence>
<comment type="pathway">
    <text evidence="2">Amino-acid biosynthesis; L-serine biosynthesis; L-serine from 3-phospho-D-glycerate: step 3/3.</text>
</comment>
<evidence type="ECO:0000256" key="3">
    <source>
        <dbReference type="ARBA" id="ARBA00009184"/>
    </source>
</evidence>
<evidence type="ECO:0000256" key="5">
    <source>
        <dbReference type="ARBA" id="ARBA00015196"/>
    </source>
</evidence>
<dbReference type="EMBL" id="JACIDH010000021">
    <property type="protein sequence ID" value="MBB3880775.1"/>
    <property type="molecule type" value="Genomic_DNA"/>
</dbReference>
<keyword evidence="10" id="KW-0718">Serine biosynthesis</keyword>
<keyword evidence="7" id="KW-0479">Metal-binding</keyword>
<dbReference type="NCBIfam" id="TIGR01488">
    <property type="entry name" value="HAD-SF-IB"/>
    <property type="match status" value="1"/>
</dbReference>
<evidence type="ECO:0000313" key="15">
    <source>
        <dbReference type="EMBL" id="MBB3880775.1"/>
    </source>
</evidence>
<dbReference type="AlphaFoldDB" id="A0A7W6ADD0"/>
<dbReference type="GO" id="GO:0000287">
    <property type="term" value="F:magnesium ion binding"/>
    <property type="evidence" value="ECO:0007669"/>
    <property type="project" value="TreeGrafter"/>
</dbReference>
<dbReference type="InterPro" id="IPR023214">
    <property type="entry name" value="HAD_sf"/>
</dbReference>
<dbReference type="SUPFAM" id="SSF56784">
    <property type="entry name" value="HAD-like"/>
    <property type="match status" value="1"/>
</dbReference>
<dbReference type="InterPro" id="IPR004469">
    <property type="entry name" value="PSP"/>
</dbReference>
<dbReference type="SFLD" id="SFLDF00029">
    <property type="entry name" value="phosphoserine_phosphatase"/>
    <property type="match status" value="1"/>
</dbReference>
<dbReference type="GO" id="GO:0005737">
    <property type="term" value="C:cytoplasm"/>
    <property type="evidence" value="ECO:0007669"/>
    <property type="project" value="TreeGrafter"/>
</dbReference>
<organism evidence="15 16">
    <name type="scientific">Sphingomonas pseudosanguinis</name>
    <dbReference type="NCBI Taxonomy" id="413712"/>
    <lineage>
        <taxon>Bacteria</taxon>
        <taxon>Pseudomonadati</taxon>
        <taxon>Pseudomonadota</taxon>
        <taxon>Alphaproteobacteria</taxon>
        <taxon>Sphingomonadales</taxon>
        <taxon>Sphingomonadaceae</taxon>
        <taxon>Sphingomonas</taxon>
    </lineage>
</organism>
<accession>A0A7W6ADD0</accession>
<evidence type="ECO:0000256" key="12">
    <source>
        <dbReference type="ARBA" id="ARBA00048138"/>
    </source>
</evidence>
<dbReference type="Pfam" id="PF12710">
    <property type="entry name" value="HAD"/>
    <property type="match status" value="1"/>
</dbReference>
<protein>
    <recommendedName>
        <fullName evidence="5">Phosphoserine phosphatase</fullName>
        <ecNumber evidence="4">3.1.3.3</ecNumber>
    </recommendedName>
    <alternativeName>
        <fullName evidence="11">O-phosphoserine phosphohydrolase</fullName>
    </alternativeName>
</protein>
<evidence type="ECO:0000256" key="10">
    <source>
        <dbReference type="ARBA" id="ARBA00023299"/>
    </source>
</evidence>
<keyword evidence="16" id="KW-1185">Reference proteome</keyword>